<reference evidence="3 4" key="2">
    <citation type="journal article" date="2011" name="ISME J.">
        <title>RNA-seq reveals cooperative metabolic interactions between two termite-gut spirochete species in co-culture.</title>
        <authorList>
            <person name="Rosenthal A.Z."/>
            <person name="Matson E.G."/>
            <person name="Eldar A."/>
            <person name="Leadbetter J.R."/>
        </authorList>
    </citation>
    <scope>NUCLEOTIDE SEQUENCE [LARGE SCALE GENOMIC DNA]</scope>
    <source>
        <strain evidence="4">ATCC BAA-887 / DSM 12427 / ZAS-2</strain>
    </source>
</reference>
<dbReference type="InterPro" id="IPR004919">
    <property type="entry name" value="GmrSD_N"/>
</dbReference>
<accession>F5YLX9</accession>
<feature type="domain" description="DUF7834" evidence="2">
    <location>
        <begin position="195"/>
        <end position="425"/>
    </location>
</feature>
<dbReference type="RefSeq" id="WP_015708320.1">
    <property type="nucleotide sequence ID" value="NC_015578.1"/>
</dbReference>
<dbReference type="Proteomes" id="UP000009223">
    <property type="component" value="Chromosome"/>
</dbReference>
<gene>
    <name evidence="3" type="ordered locus">TREPR_1815</name>
</gene>
<keyword evidence="4" id="KW-1185">Reference proteome</keyword>
<feature type="domain" description="GmrSD restriction endonucleases N-terminal" evidence="1">
    <location>
        <begin position="16"/>
        <end position="186"/>
    </location>
</feature>
<evidence type="ECO:0000313" key="3">
    <source>
        <dbReference type="EMBL" id="AEF83584.1"/>
    </source>
</evidence>
<dbReference type="STRING" id="545694.TREPR_1815"/>
<dbReference type="AlphaFoldDB" id="F5YLX9"/>
<evidence type="ECO:0000259" key="1">
    <source>
        <dbReference type="Pfam" id="PF03235"/>
    </source>
</evidence>
<dbReference type="OrthoDB" id="9798761at2"/>
<dbReference type="HOGENOM" id="CLU_030645_0_0_12"/>
<dbReference type="Pfam" id="PF03235">
    <property type="entry name" value="GmrSD_N"/>
    <property type="match status" value="1"/>
</dbReference>
<proteinExistence type="predicted"/>
<dbReference type="PANTHER" id="PTHR35149:SF1">
    <property type="entry name" value="DUF5655 DOMAIN-CONTAINING PROTEIN"/>
    <property type="match status" value="1"/>
</dbReference>
<dbReference type="KEGG" id="tpi:TREPR_1815"/>
<protein>
    <submittedName>
        <fullName evidence="3">Uncharacterized protein</fullName>
    </submittedName>
</protein>
<organism evidence="3 4">
    <name type="scientific">Treponema primitia (strain ATCC BAA-887 / DSM 12427 / ZAS-2)</name>
    <dbReference type="NCBI Taxonomy" id="545694"/>
    <lineage>
        <taxon>Bacteria</taxon>
        <taxon>Pseudomonadati</taxon>
        <taxon>Spirochaetota</taxon>
        <taxon>Spirochaetia</taxon>
        <taxon>Spirochaetales</taxon>
        <taxon>Treponemataceae</taxon>
        <taxon>Treponema</taxon>
    </lineage>
</organism>
<dbReference type="PANTHER" id="PTHR35149">
    <property type="entry name" value="SLL5132 PROTEIN"/>
    <property type="match status" value="1"/>
</dbReference>
<reference evidence="4" key="1">
    <citation type="submission" date="2009-12" db="EMBL/GenBank/DDBJ databases">
        <title>Complete sequence of Treponema primitia strain ZAS-2.</title>
        <authorList>
            <person name="Tetu S.G."/>
            <person name="Matson E."/>
            <person name="Ren Q."/>
            <person name="Seshadri R."/>
            <person name="Elbourne L."/>
            <person name="Hassan K.A."/>
            <person name="Durkin A."/>
            <person name="Radune D."/>
            <person name="Mohamoud Y."/>
            <person name="Shay R."/>
            <person name="Jin S."/>
            <person name="Zhang X."/>
            <person name="Lucey K."/>
            <person name="Ballor N.R."/>
            <person name="Ottesen E."/>
            <person name="Rosenthal R."/>
            <person name="Allen A."/>
            <person name="Leadbetter J.R."/>
            <person name="Paulsen I.T."/>
        </authorList>
    </citation>
    <scope>NUCLEOTIDE SEQUENCE [LARGE SCALE GENOMIC DNA]</scope>
    <source>
        <strain evidence="4">ATCC BAA-887 / DSM 12427 / ZAS-2</strain>
    </source>
</reference>
<sequence>METKTEVTVSIKSIDEILQERNLKIPDYQRPYKWERSHIRNLFYDIRETISKGINEYRIGSIILHAKDKNNLEIVDGQQRLLSISLLYFYLNEKKSLPQGVANLLSNQFVEISLLHAKENFNEWKSLCDLIKANEQKHLFSYIKNNCKVSVIEMPGNNLSEAFQLFDSQNNRGKSLDPHDLLKAYHLRSINRPSEQTIKKWELFINDEIFPLKELFNKHLFRIRHWSNGDTGITRKKHGSELRFSERFIDDFKGVSLVNESYPYLYLYEKLKENNIDFPNSLNMPIIDGEAFFRYIEYAYSLFYENFYKRNKLCDKLSDNIRNHIFESGNNKFTRNINLYVNLLTLFIDRFGEQYVDKEVSEITFVWAFYPRVIAKLIYDSTIANYASGGMFQRKPGYQKMFQVLMSAVTPRGFVANINTDILNNFTADGIIQKLMEGDKK</sequence>
<dbReference type="Pfam" id="PF25202">
    <property type="entry name" value="DUF7834"/>
    <property type="match status" value="1"/>
</dbReference>
<evidence type="ECO:0000259" key="2">
    <source>
        <dbReference type="Pfam" id="PF25202"/>
    </source>
</evidence>
<evidence type="ECO:0000313" key="4">
    <source>
        <dbReference type="Proteomes" id="UP000009223"/>
    </source>
</evidence>
<name>F5YLX9_TREPZ</name>
<dbReference type="EMBL" id="CP001843">
    <property type="protein sequence ID" value="AEF83584.1"/>
    <property type="molecule type" value="Genomic_DNA"/>
</dbReference>
<dbReference type="eggNOG" id="COG1479">
    <property type="taxonomic scope" value="Bacteria"/>
</dbReference>
<dbReference type="InterPro" id="IPR057156">
    <property type="entry name" value="DUF7834"/>
</dbReference>